<dbReference type="AlphaFoldDB" id="A0A2H0KKX3"/>
<dbReference type="EMBL" id="PCVK01000024">
    <property type="protein sequence ID" value="PIQ71910.1"/>
    <property type="molecule type" value="Genomic_DNA"/>
</dbReference>
<name>A0A2H0KKX3_9BACT</name>
<evidence type="ECO:0000313" key="2">
    <source>
        <dbReference type="EMBL" id="PIQ71910.1"/>
    </source>
</evidence>
<protein>
    <recommendedName>
        <fullName evidence="1">Aminoglycoside phosphotransferase domain-containing protein</fullName>
    </recommendedName>
</protein>
<dbReference type="Pfam" id="PF01636">
    <property type="entry name" value="APH"/>
    <property type="match status" value="1"/>
</dbReference>
<sequence>MVLLYGVHLNLSNVIVVLYTTRMPDIYYTVAHRDQKEIDSFKTRYEKFDIARIAPLFLSALGLHVSNIKPSTSWGSSHVIYFISVLERKDVLVFRANLGFNKKPEVMMKVEQLICEEVEKRNIPTNKVLYVDISRTLYNFDFQIEECLMGSDIENNFKGTKAEYDEMSFSLGKYIALYSKIQFNKFGMFDENSVQRNVLEGTKNSFFEYITVCLDEDIAYLVSSNVISSLKAQTIRHLFDEYKPIINSVKKGSLVHHDLADHNIFFQGKTITGIFDWEAAVVGDPVLDPASCPTWRTFYPREKILIDGYKSITPLPNHFQEKMNIYRLRTMLWKMVFAIRMNIVTDARKQKFYEALKPFKLT</sequence>
<organism evidence="2 3">
    <name type="scientific">Candidatus Roizmanbacteria bacterium CG11_big_fil_rev_8_21_14_0_20_37_16</name>
    <dbReference type="NCBI Taxonomy" id="1974857"/>
    <lineage>
        <taxon>Bacteria</taxon>
        <taxon>Candidatus Roizmaniibacteriota</taxon>
    </lineage>
</organism>
<evidence type="ECO:0000313" key="3">
    <source>
        <dbReference type="Proteomes" id="UP000229497"/>
    </source>
</evidence>
<reference evidence="2 3" key="1">
    <citation type="submission" date="2017-09" db="EMBL/GenBank/DDBJ databases">
        <title>Depth-based differentiation of microbial function through sediment-hosted aquifers and enrichment of novel symbionts in the deep terrestrial subsurface.</title>
        <authorList>
            <person name="Probst A.J."/>
            <person name="Ladd B."/>
            <person name="Jarett J.K."/>
            <person name="Geller-Mcgrath D.E."/>
            <person name="Sieber C.M."/>
            <person name="Emerson J.B."/>
            <person name="Anantharaman K."/>
            <person name="Thomas B.C."/>
            <person name="Malmstrom R."/>
            <person name="Stieglmeier M."/>
            <person name="Klingl A."/>
            <person name="Woyke T."/>
            <person name="Ryan C.M."/>
            <person name="Banfield J.F."/>
        </authorList>
    </citation>
    <scope>NUCLEOTIDE SEQUENCE [LARGE SCALE GENOMIC DNA]</scope>
    <source>
        <strain evidence="2">CG11_big_fil_rev_8_21_14_0_20_37_16</strain>
    </source>
</reference>
<gene>
    <name evidence="2" type="ORF">COV87_00750</name>
</gene>
<proteinExistence type="predicted"/>
<dbReference type="PANTHER" id="PTHR21310:SF15">
    <property type="entry name" value="AMINOGLYCOSIDE PHOSPHOTRANSFERASE DOMAIN-CONTAINING PROTEIN"/>
    <property type="match status" value="1"/>
</dbReference>
<feature type="domain" description="Aminoglycoside phosphotransferase" evidence="1">
    <location>
        <begin position="114"/>
        <end position="296"/>
    </location>
</feature>
<dbReference type="Proteomes" id="UP000229497">
    <property type="component" value="Unassembled WGS sequence"/>
</dbReference>
<accession>A0A2H0KKX3</accession>
<comment type="caution">
    <text evidence="2">The sequence shown here is derived from an EMBL/GenBank/DDBJ whole genome shotgun (WGS) entry which is preliminary data.</text>
</comment>
<dbReference type="InterPro" id="IPR011009">
    <property type="entry name" value="Kinase-like_dom_sf"/>
</dbReference>
<dbReference type="SUPFAM" id="SSF56112">
    <property type="entry name" value="Protein kinase-like (PK-like)"/>
    <property type="match status" value="1"/>
</dbReference>
<dbReference type="Gene3D" id="3.30.200.150">
    <property type="match status" value="1"/>
</dbReference>
<dbReference type="PANTHER" id="PTHR21310">
    <property type="entry name" value="AMINOGLYCOSIDE PHOSPHOTRANSFERASE-RELATED-RELATED"/>
    <property type="match status" value="1"/>
</dbReference>
<dbReference type="Gene3D" id="3.90.1200.10">
    <property type="match status" value="1"/>
</dbReference>
<dbReference type="InterPro" id="IPR002575">
    <property type="entry name" value="Aminoglycoside_PTrfase"/>
</dbReference>
<dbReference type="InterPro" id="IPR051678">
    <property type="entry name" value="AGP_Transferase"/>
</dbReference>
<evidence type="ECO:0000259" key="1">
    <source>
        <dbReference type="Pfam" id="PF01636"/>
    </source>
</evidence>